<comment type="caution">
    <text evidence="11">The sequence shown here is derived from an EMBL/GenBank/DDBJ whole genome shotgun (WGS) entry which is preliminary data.</text>
</comment>
<keyword evidence="7" id="KW-0206">Cytoskeleton</keyword>
<sequence>MQHSTGDIKNNLRKLQLQLKSVKYNQQVNFSGLSQGDPGEFLPLIHHILLNFSPKVSNYFLQKDYQLFQKNDKKFLELTFMLCRNEFQFKPKLSQKQFFQFGFAEVKIFFLLDLIKFCKGLKENIKRKSSNQNLLINSNNSNENHNNQNSDSNDILEKEKFGSYNRAIEKEIIINNLNNRGLKNLKKNFFADDFNRGENKNSVEGNIKVFHEHFSPERSALFKRSLQESVLQVKTSNDNRNFTKKLTTNRKFYDLPLQQFKDSESIFNHPPQSRLKNQSPNFSSNLETDEHEMMQDFSVINDDINNSLHEPLISQPLPSMKPSRILTRDIHDLAAKIAEVNLNNKDIFCSNETPFNTFHYNKNHYINENDSLNSEEIHRSLNSIKNDLNNTNNQSFNHKYEFDTNTPINNSKGSVLFDADIKKDEEVGSKLKDKLQNNENKELLGRISEIENNIRNMFCDFNSRIEKIEVALTVNEKKNFLLDLPSSAEKVAKSISNQTPTEFSNVEKGLFNNREKLLVENVNERTPPRSYCEHTKNEYHENFLNPVEKVSDEILNETNAGSILSRVEAQGSFINVLEPVNIEVTDKFDDRNLNNGVVFNNVENSIEQRKQVKGNDNEGVSLKRISEETHKNISDSLNCKGEVLIRSIEEKIQRAREKLNV</sequence>
<name>A0AAD5U7W6_9FUNG</name>
<reference evidence="11" key="1">
    <citation type="submission" date="2020-05" db="EMBL/GenBank/DDBJ databases">
        <title>Phylogenomic resolution of chytrid fungi.</title>
        <authorList>
            <person name="Stajich J.E."/>
            <person name="Amses K."/>
            <person name="Simmons R."/>
            <person name="Seto K."/>
            <person name="Myers J."/>
            <person name="Bonds A."/>
            <person name="Quandt C.A."/>
            <person name="Barry K."/>
            <person name="Liu P."/>
            <person name="Grigoriev I."/>
            <person name="Longcore J.E."/>
            <person name="James T.Y."/>
        </authorList>
    </citation>
    <scope>NUCLEOTIDE SEQUENCE</scope>
    <source>
        <strain evidence="11">JEL0476</strain>
    </source>
</reference>
<evidence type="ECO:0000256" key="4">
    <source>
        <dbReference type="ARBA" id="ARBA00014053"/>
    </source>
</evidence>
<dbReference type="PANTHER" id="PTHR31477">
    <property type="entry name" value="CENTROSOMAL PROTEIN OF 44 KDA"/>
    <property type="match status" value="1"/>
</dbReference>
<dbReference type="InterPro" id="IPR029157">
    <property type="entry name" value="CEP44_CC"/>
</dbReference>
<dbReference type="EMBL" id="JADGJW010000008">
    <property type="protein sequence ID" value="KAJ3227956.1"/>
    <property type="molecule type" value="Genomic_DNA"/>
</dbReference>
<gene>
    <name evidence="11" type="primary">CEP44</name>
    <name evidence="11" type="ORF">HK099_007825</name>
</gene>
<protein>
    <recommendedName>
        <fullName evidence="4">Centrosomal protein of 44 kDa</fullName>
    </recommendedName>
</protein>
<proteinExistence type="predicted"/>
<keyword evidence="6" id="KW-0175">Coiled coil</keyword>
<comment type="subcellular location">
    <subcellularLocation>
        <location evidence="1">Cytoplasm</location>
        <location evidence="1">Cytoskeleton</location>
        <location evidence="1">Microtubule organizing center</location>
        <location evidence="1">Centrosome</location>
        <location evidence="1">Centriole</location>
    </subcellularLocation>
    <subcellularLocation>
        <location evidence="3">Cytoplasm</location>
        <location evidence="3">Cytoskeleton</location>
        <location evidence="3">Spindle pole</location>
    </subcellularLocation>
    <subcellularLocation>
        <location evidence="2">Midbody</location>
    </subcellularLocation>
</comment>
<dbReference type="GO" id="GO:0005814">
    <property type="term" value="C:centriole"/>
    <property type="evidence" value="ECO:0007669"/>
    <property type="project" value="UniProtKB-SubCell"/>
</dbReference>
<evidence type="ECO:0000256" key="2">
    <source>
        <dbReference type="ARBA" id="ARBA00004214"/>
    </source>
</evidence>
<dbReference type="GO" id="GO:0000922">
    <property type="term" value="C:spindle pole"/>
    <property type="evidence" value="ECO:0007669"/>
    <property type="project" value="UniProtKB-SubCell"/>
</dbReference>
<dbReference type="PANTHER" id="PTHR31477:SF1">
    <property type="entry name" value="CENTROSOMAL PROTEIN OF 44 KDA"/>
    <property type="match status" value="1"/>
</dbReference>
<dbReference type="Pfam" id="PF15007">
    <property type="entry name" value="CEP44"/>
    <property type="match status" value="1"/>
</dbReference>
<feature type="domain" description="Centrosomal CEP44" evidence="10">
    <location>
        <begin position="7"/>
        <end position="130"/>
    </location>
</feature>
<evidence type="ECO:0000313" key="11">
    <source>
        <dbReference type="EMBL" id="KAJ3227956.1"/>
    </source>
</evidence>
<evidence type="ECO:0000256" key="6">
    <source>
        <dbReference type="ARBA" id="ARBA00023054"/>
    </source>
</evidence>
<dbReference type="Proteomes" id="UP001211065">
    <property type="component" value="Unassembled WGS sequence"/>
</dbReference>
<accession>A0AAD5U7W6</accession>
<comment type="function">
    <text evidence="8">Centriole-enriched microtubule-binding protein involved in centriole biogenesis. In collaboration with CEP295 and POC1B, is required for the centriole-to-centrosome conversion by ensuring the formation of bona fide centriole wall. Functions as a linker component that maintains centrosome cohesion. Associates with CROCC and regulates its stability and localization to the centrosome.</text>
</comment>
<evidence type="ECO:0000256" key="5">
    <source>
        <dbReference type="ARBA" id="ARBA00022490"/>
    </source>
</evidence>
<dbReference type="InterPro" id="IPR033603">
    <property type="entry name" value="CEP44"/>
</dbReference>
<evidence type="ECO:0000256" key="3">
    <source>
        <dbReference type="ARBA" id="ARBA00004647"/>
    </source>
</evidence>
<feature type="region of interest" description="Disordered" evidence="9">
    <location>
        <begin position="136"/>
        <end position="155"/>
    </location>
</feature>
<organism evidence="11 12">
    <name type="scientific">Clydaea vesicula</name>
    <dbReference type="NCBI Taxonomy" id="447962"/>
    <lineage>
        <taxon>Eukaryota</taxon>
        <taxon>Fungi</taxon>
        <taxon>Fungi incertae sedis</taxon>
        <taxon>Chytridiomycota</taxon>
        <taxon>Chytridiomycota incertae sedis</taxon>
        <taxon>Chytridiomycetes</taxon>
        <taxon>Lobulomycetales</taxon>
        <taxon>Lobulomycetaceae</taxon>
        <taxon>Clydaea</taxon>
    </lineage>
</organism>
<dbReference type="GO" id="GO:0030496">
    <property type="term" value="C:midbody"/>
    <property type="evidence" value="ECO:0007669"/>
    <property type="project" value="UniProtKB-SubCell"/>
</dbReference>
<evidence type="ECO:0000256" key="8">
    <source>
        <dbReference type="ARBA" id="ARBA00046235"/>
    </source>
</evidence>
<evidence type="ECO:0000256" key="7">
    <source>
        <dbReference type="ARBA" id="ARBA00023212"/>
    </source>
</evidence>
<evidence type="ECO:0000256" key="1">
    <source>
        <dbReference type="ARBA" id="ARBA00004114"/>
    </source>
</evidence>
<feature type="compositionally biased region" description="Low complexity" evidence="9">
    <location>
        <begin position="136"/>
        <end position="153"/>
    </location>
</feature>
<evidence type="ECO:0000259" key="10">
    <source>
        <dbReference type="Pfam" id="PF15007"/>
    </source>
</evidence>
<evidence type="ECO:0000256" key="9">
    <source>
        <dbReference type="SAM" id="MobiDB-lite"/>
    </source>
</evidence>
<keyword evidence="5" id="KW-0963">Cytoplasm</keyword>
<dbReference type="AlphaFoldDB" id="A0AAD5U7W6"/>
<evidence type="ECO:0000313" key="12">
    <source>
        <dbReference type="Proteomes" id="UP001211065"/>
    </source>
</evidence>
<keyword evidence="12" id="KW-1185">Reference proteome</keyword>